<dbReference type="EMBL" id="PYHR01000002">
    <property type="protein sequence ID" value="PWD52478.1"/>
    <property type="molecule type" value="Genomic_DNA"/>
</dbReference>
<dbReference type="InterPro" id="IPR000719">
    <property type="entry name" value="Prot_kinase_dom"/>
</dbReference>
<evidence type="ECO:0000313" key="4">
    <source>
        <dbReference type="EMBL" id="PWD52478.1"/>
    </source>
</evidence>
<dbReference type="InterPro" id="IPR011009">
    <property type="entry name" value="Kinase-like_dom_sf"/>
</dbReference>
<keyword evidence="5" id="KW-1185">Reference proteome</keyword>
<accession>A0A2U1ZZR8</accession>
<dbReference type="GO" id="GO:0005737">
    <property type="term" value="C:cytoplasm"/>
    <property type="evidence" value="ECO:0007669"/>
    <property type="project" value="TreeGrafter"/>
</dbReference>
<organism evidence="4 5">
    <name type="scientific">Serinibacter arcticus</name>
    <dbReference type="NCBI Taxonomy" id="1655435"/>
    <lineage>
        <taxon>Bacteria</taxon>
        <taxon>Bacillati</taxon>
        <taxon>Actinomycetota</taxon>
        <taxon>Actinomycetes</taxon>
        <taxon>Micrococcales</taxon>
        <taxon>Beutenbergiaceae</taxon>
        <taxon>Serinibacter</taxon>
    </lineage>
</organism>
<dbReference type="OrthoDB" id="9762169at2"/>
<proteinExistence type="predicted"/>
<dbReference type="InterPro" id="IPR008271">
    <property type="entry name" value="Ser/Thr_kinase_AS"/>
</dbReference>
<dbReference type="PROSITE" id="PS00108">
    <property type="entry name" value="PROTEIN_KINASE_ST"/>
    <property type="match status" value="1"/>
</dbReference>
<name>A0A2U1ZZR8_9MICO</name>
<dbReference type="Gene3D" id="1.10.510.10">
    <property type="entry name" value="Transferase(Phosphotransferase) domain 1"/>
    <property type="match status" value="1"/>
</dbReference>
<feature type="region of interest" description="Disordered" evidence="1">
    <location>
        <begin position="297"/>
        <end position="385"/>
    </location>
</feature>
<dbReference type="InterPro" id="IPR053235">
    <property type="entry name" value="Ser_Thr_kinase"/>
</dbReference>
<dbReference type="Gene3D" id="3.30.200.20">
    <property type="entry name" value="Phosphorylase Kinase, domain 1"/>
    <property type="match status" value="1"/>
</dbReference>
<dbReference type="PANTHER" id="PTHR24361">
    <property type="entry name" value="MITOGEN-ACTIVATED KINASE KINASE KINASE"/>
    <property type="match status" value="1"/>
</dbReference>
<reference evidence="4 5" key="1">
    <citation type="submission" date="2018-03" db="EMBL/GenBank/DDBJ databases">
        <title>Genome assembly of novel Miniimonas species PCH200.</title>
        <authorList>
            <person name="Thakur V."/>
            <person name="Kumar V."/>
            <person name="Singh D."/>
        </authorList>
    </citation>
    <scope>NUCLEOTIDE SEQUENCE [LARGE SCALE GENOMIC DNA]</scope>
    <source>
        <strain evidence="4 5">PCH200</strain>
    </source>
</reference>
<feature type="compositionally biased region" description="Pro residues" evidence="1">
    <location>
        <begin position="326"/>
        <end position="337"/>
    </location>
</feature>
<feature type="domain" description="Protein kinase" evidence="3">
    <location>
        <begin position="9"/>
        <end position="273"/>
    </location>
</feature>
<dbReference type="AlphaFoldDB" id="A0A2U1ZZR8"/>
<evidence type="ECO:0000256" key="2">
    <source>
        <dbReference type="SAM" id="Phobius"/>
    </source>
</evidence>
<keyword evidence="4" id="KW-0418">Kinase</keyword>
<dbReference type="PROSITE" id="PS50011">
    <property type="entry name" value="PROTEIN_KINASE_DOM"/>
    <property type="match status" value="1"/>
</dbReference>
<keyword evidence="2" id="KW-0472">Membrane</keyword>
<evidence type="ECO:0000256" key="1">
    <source>
        <dbReference type="SAM" id="MobiDB-lite"/>
    </source>
</evidence>
<dbReference type="RefSeq" id="WP_109230862.1">
    <property type="nucleotide sequence ID" value="NZ_PYHR01000002.1"/>
</dbReference>
<feature type="compositionally biased region" description="Low complexity" evidence="1">
    <location>
        <begin position="313"/>
        <end position="325"/>
    </location>
</feature>
<gene>
    <name evidence="4" type="ORF">C8046_09675</name>
</gene>
<keyword evidence="2" id="KW-0812">Transmembrane</keyword>
<dbReference type="CDD" id="cd14014">
    <property type="entry name" value="STKc_PknB_like"/>
    <property type="match status" value="1"/>
</dbReference>
<keyword evidence="4" id="KW-0808">Transferase</keyword>
<keyword evidence="4" id="KW-0723">Serine/threonine-protein kinase</keyword>
<dbReference type="Proteomes" id="UP000245166">
    <property type="component" value="Unassembled WGS sequence"/>
</dbReference>
<dbReference type="GO" id="GO:0005524">
    <property type="term" value="F:ATP binding"/>
    <property type="evidence" value="ECO:0007669"/>
    <property type="project" value="InterPro"/>
</dbReference>
<evidence type="ECO:0000313" key="5">
    <source>
        <dbReference type="Proteomes" id="UP000245166"/>
    </source>
</evidence>
<protein>
    <submittedName>
        <fullName evidence="4">Serine/threonine protein kinase</fullName>
    </submittedName>
</protein>
<keyword evidence="2" id="KW-1133">Transmembrane helix</keyword>
<feature type="transmembrane region" description="Helical" evidence="2">
    <location>
        <begin position="386"/>
        <end position="407"/>
    </location>
</feature>
<dbReference type="Pfam" id="PF00069">
    <property type="entry name" value="Pkinase"/>
    <property type="match status" value="1"/>
</dbReference>
<sequence length="409" mass="42119">MGDVFAGRYELVDPLAEGGSGVVWRAWDRRNETYVAAKVLRQVDAASLVRFMREQSLRVAHAHVLAPTGWAGEDDRVLLTMPIVRGGSVATLVGDHGPLPLAWVATLLDQVLEALEVIHVLGLVHRDVKPANLLLDATGTGPPHLWLADFGVATSVDEPRLTQGPYALGTPGYLAPECLVVGWEPHPAADVYAAGMCALEMLVGRRPPSVGGVVDGDVALLLDEAPALSGGVDAAGEAESRAATLRALVLELTSREPGVRPTATAARERLVGLRPADGGDLVVATSEAPLDDVEVFDQLPPLPEGWGDGGRHAPTSAAPSSTAPALPTPPSPTPPDQPGATERVVATSARGEHAGAARLHGGPAGAVSPMSTPTPTPTPDPARSSVGPAVALVLGGILLIVAAILAFQI</sequence>
<dbReference type="SUPFAM" id="SSF56112">
    <property type="entry name" value="Protein kinase-like (PK-like)"/>
    <property type="match status" value="1"/>
</dbReference>
<comment type="caution">
    <text evidence="4">The sequence shown here is derived from an EMBL/GenBank/DDBJ whole genome shotgun (WGS) entry which is preliminary data.</text>
</comment>
<dbReference type="GO" id="GO:0004674">
    <property type="term" value="F:protein serine/threonine kinase activity"/>
    <property type="evidence" value="ECO:0007669"/>
    <property type="project" value="UniProtKB-KW"/>
</dbReference>
<evidence type="ECO:0000259" key="3">
    <source>
        <dbReference type="PROSITE" id="PS50011"/>
    </source>
</evidence>
<dbReference type="SMART" id="SM00220">
    <property type="entry name" value="S_TKc"/>
    <property type="match status" value="1"/>
</dbReference>